<keyword evidence="3" id="KW-1185">Reference proteome</keyword>
<feature type="domain" description="Insecticide toxin TcdB middle/C-terminal" evidence="1">
    <location>
        <begin position="37"/>
        <end position="95"/>
    </location>
</feature>
<dbReference type="InterPro" id="IPR011755">
    <property type="entry name" value="CHP02269_MYXXA"/>
</dbReference>
<dbReference type="Pfam" id="PF09533">
    <property type="entry name" value="DUF2380"/>
    <property type="match status" value="1"/>
</dbReference>
<comment type="caution">
    <text evidence="2">The sequence shown here is derived from an EMBL/GenBank/DDBJ whole genome shotgun (WGS) entry which is preliminary data.</text>
</comment>
<dbReference type="GeneID" id="59295339"/>
<reference evidence="2 3" key="1">
    <citation type="submission" date="2020-05" db="EMBL/GenBank/DDBJ databases">
        <title>Identification and distribution of gene clusters putatively required for synthesis of sphingolipid metabolism inhibitors in phylogenetically diverse species of the filamentous fungus Fusarium.</title>
        <authorList>
            <person name="Kim H.-S."/>
            <person name="Busman M."/>
            <person name="Brown D.W."/>
            <person name="Divon H."/>
            <person name="Uhlig S."/>
            <person name="Proctor R.H."/>
        </authorList>
    </citation>
    <scope>NUCLEOTIDE SEQUENCE [LARGE SCALE GENOMIC DNA]</scope>
    <source>
        <strain evidence="2 3">NRRL 66243</strain>
    </source>
</reference>
<dbReference type="EMBL" id="JAAQRI010000238">
    <property type="protein sequence ID" value="KAF5624653.1"/>
    <property type="molecule type" value="Genomic_DNA"/>
</dbReference>
<dbReference type="PANTHER" id="PTHR32305:SF15">
    <property type="entry name" value="PROTEIN RHSA-RELATED"/>
    <property type="match status" value="1"/>
</dbReference>
<dbReference type="Proteomes" id="UP000530670">
    <property type="component" value="Unassembled WGS sequence"/>
</dbReference>
<evidence type="ECO:0000313" key="2">
    <source>
        <dbReference type="EMBL" id="KAF5624653.1"/>
    </source>
</evidence>
<dbReference type="InterPro" id="IPR050708">
    <property type="entry name" value="T6SS_VgrG/RHS"/>
</dbReference>
<dbReference type="Pfam" id="PF12255">
    <property type="entry name" value="TcdB_toxin_midC"/>
    <property type="match status" value="1"/>
</dbReference>
<name>A0A8H5R1M8_9HYPO</name>
<dbReference type="OrthoDB" id="5426877at2759"/>
<sequence>MFRPLAASPVPNETTAQSRSCNVHPVLRQRRIFPEKIAVQISYSSERALDDQRIQHNIVLAIDDYGNILNSVQIAYGRAKGKTALTGEPKRLQETTCMIVDCGTYTNVVNEGPEYRTPLQSSVSKYELFGIYLGDGETRFHPGDFVIDKFSEVPFESPIPKDALVKRVMAKKITLYRKNDLTDLLSLGRLESMALEGRSYTLCLTAELLERYQRDGKSLIPNPEDILRNKCKYESLQEEGQWWLPTAQLYYHIDPAATPCIELESAQKHFFTPIRLTDPFGNSSLIELDSYSLNQTSSTDALGNVSHYVHNYRAMKLVLETDPNGNRTGYIYDCFARLVASALMGKISQNIGDSLEGIHPELSEHEAADFAAEPLKYSSSLLKGATVRYVYDLDQYYRGKGPSTPNFASTISRATHVHEVPLGSQSRISCSFTYFDGFGRSIQTKTIAERDSSTPLSPRWIGSAWKVLDNKGNAIRVFNPFFDESHAFKSEHKAGVSPYFMFDALNRLVATATPSHTWTKVVYGSWDTTHYDSNDTVLMDSKGDEDVGSYFQRLPDNEYLPTWYDQRKMGALGTAEKDAADKTAKHSNTPMTVCLDSMGNEFLWIKDNGNEKFVTYRLFDAKGLSRETRDAKGRLIERRSYDMAGNDVLEETMDTSSLWTLHDVMGRAVLMWRGQDQTWRKEFDALGRETKKFLIEGEKAEVLYEMKTYGESESRPEERNFRGQLFRIYDQAGVETYLEYDFADVSITRQRQLAVEYRSTLNWNFPTDIALLPDTYTDRTHQNAFSQVTYSQASDGSASRYSYNDAGLLDMIEANVRGEKGPAGDLLWKKYVTGVDYNELSYATAIHYGNGQIMTNEFDTLTLRLRKRQTVSPSATRASKVMQNLEYTYDPTGNITLIRNNAQQDIFFRNRVVSPDAKYTYDPTYRLIESSGREQLDNGSGPGGSNVALACPGAFQTFDATSDAPRDGIPMSRYLESYKYDSTNNIVSIQHDASEDEGKAWTRTYVYDEKSALEPERFGNRLSSTQVGSTIERYGYDGKGGQFGCLTSMPHLANMEWDAMQQLRTTTRQVVRDDLGAIPERTWYVYDSQGTRIRKVIERQKSQGGSARSDSPRKLKEWLYMGEYELFCKYAGDGTTTVLQNETYHISGSNGRIALLEDWTGEGNPGRLVRYQISDHLDAVSIEVDENGILVSYEEYSAYGNTTFQMQDSQRPKRFRWSSKERDKENGFYYSEARYYAPWLGRWISADPAGIEDDMNVFTYVSCKPTTYSDPTGLGKTVKTKNSKKNLLKPITKQIQKPDNGDRRKALRHKKIHEKRDAAATTAPIQATEASIAQGEASMRNLLSVTWERTQLHHVYPQEYRAEFNKIGIDVDNFTVSLTDEVHRICTVGGTANGTTLGKWNDRWDELFFHEPSRGYYAQMTGYKKLKPAAKEAVRMNLQTSARTICGIIMAEYGLRHLHKDGEPKFLDYNYVQNMKEDSERSQIKSANLVHHEDWETISSVSFNAAASESGTASQLSSLQFNVNIKDFGSLTGKHKKLLSKLMASGLLTPPSSVSTKGKKKK</sequence>
<accession>A0A8H5R1M8</accession>
<proteinExistence type="predicted"/>
<organism evidence="2 3">
    <name type="scientific">Fusarium tjaetaba</name>
    <dbReference type="NCBI Taxonomy" id="1567544"/>
    <lineage>
        <taxon>Eukaryota</taxon>
        <taxon>Fungi</taxon>
        <taxon>Dikarya</taxon>
        <taxon>Ascomycota</taxon>
        <taxon>Pezizomycotina</taxon>
        <taxon>Sordariomycetes</taxon>
        <taxon>Hypocreomycetidae</taxon>
        <taxon>Hypocreales</taxon>
        <taxon>Nectriaceae</taxon>
        <taxon>Fusarium</taxon>
        <taxon>Fusarium fujikuroi species complex</taxon>
    </lineage>
</organism>
<dbReference type="NCBIfam" id="TIGR03696">
    <property type="entry name" value="Rhs_assc_core"/>
    <property type="match status" value="1"/>
</dbReference>
<gene>
    <name evidence="2" type="ORF">FTJAE_10246</name>
</gene>
<dbReference type="PANTHER" id="PTHR32305">
    <property type="match status" value="1"/>
</dbReference>
<evidence type="ECO:0000313" key="3">
    <source>
        <dbReference type="Proteomes" id="UP000530670"/>
    </source>
</evidence>
<evidence type="ECO:0000259" key="1">
    <source>
        <dbReference type="Pfam" id="PF12255"/>
    </source>
</evidence>
<dbReference type="Gene3D" id="2.180.10.10">
    <property type="entry name" value="RHS repeat-associated core"/>
    <property type="match status" value="1"/>
</dbReference>
<protein>
    <recommendedName>
        <fullName evidence="1">Insecticide toxin TcdB middle/C-terminal domain-containing protein</fullName>
    </recommendedName>
</protein>
<dbReference type="InterPro" id="IPR022044">
    <property type="entry name" value="TcdB_toxin_mid/C"/>
</dbReference>
<dbReference type="InterPro" id="IPR022385">
    <property type="entry name" value="Rhs_assc_core"/>
</dbReference>
<dbReference type="RefSeq" id="XP_037202704.1">
    <property type="nucleotide sequence ID" value="XM_037343069.1"/>
</dbReference>